<dbReference type="Proteomes" id="UP000419138">
    <property type="component" value="Unassembled WGS sequence"/>
</dbReference>
<evidence type="ECO:0000313" key="2">
    <source>
        <dbReference type="Proteomes" id="UP000419138"/>
    </source>
</evidence>
<evidence type="ECO:0008006" key="3">
    <source>
        <dbReference type="Google" id="ProtNLM"/>
    </source>
</evidence>
<proteinExistence type="predicted"/>
<comment type="caution">
    <text evidence="1">The sequence shown here is derived from an EMBL/GenBank/DDBJ whole genome shotgun (WGS) entry which is preliminary data.</text>
</comment>
<name>A0A646KMC8_STRJU</name>
<dbReference type="RefSeq" id="WP_153524967.1">
    <property type="nucleotide sequence ID" value="NZ_JBEPDZ010000010.1"/>
</dbReference>
<organism evidence="1 2">
    <name type="scientific">Streptomyces jumonjinensis</name>
    <dbReference type="NCBI Taxonomy" id="1945"/>
    <lineage>
        <taxon>Bacteria</taxon>
        <taxon>Bacillati</taxon>
        <taxon>Actinomycetota</taxon>
        <taxon>Actinomycetes</taxon>
        <taxon>Kitasatosporales</taxon>
        <taxon>Streptomycetaceae</taxon>
        <taxon>Streptomyces</taxon>
    </lineage>
</organism>
<keyword evidence="2" id="KW-1185">Reference proteome</keyword>
<dbReference type="EMBL" id="VCLA01000170">
    <property type="protein sequence ID" value="MQT03462.1"/>
    <property type="molecule type" value="Genomic_DNA"/>
</dbReference>
<dbReference type="AlphaFoldDB" id="A0A646KMC8"/>
<protein>
    <recommendedName>
        <fullName evidence="3">DUF2191 domain-containing protein</fullName>
    </recommendedName>
</protein>
<gene>
    <name evidence="1" type="ORF">FF041_25725</name>
</gene>
<reference evidence="1 2" key="1">
    <citation type="submission" date="2019-05" db="EMBL/GenBank/DDBJ databases">
        <title>Comparative genomics and metabolomics analyses of clavulanic acid producing Streptomyces species provides insight into specialized metabolism and evolution of beta-lactam biosynthetic gene clusters.</title>
        <authorList>
            <person name="Moore M.A."/>
            <person name="Cruz-Morales P."/>
            <person name="Barona Gomez F."/>
            <person name="Kapil T."/>
        </authorList>
    </citation>
    <scope>NUCLEOTIDE SEQUENCE [LARGE SCALE GENOMIC DNA]</scope>
    <source>
        <strain evidence="1 2">NRRL 5741</strain>
    </source>
</reference>
<evidence type="ECO:0000313" key="1">
    <source>
        <dbReference type="EMBL" id="MQT03462.1"/>
    </source>
</evidence>
<accession>A0A646KMC8</accession>
<sequence length="83" mass="9079">MSPRRPWRRSVAPEPAPRMYSVHLDATLVDRAARVLGTVGPEETVLAALSGVPERASEADRLRKELQHIAAVTDRALRPGGRS</sequence>